<keyword evidence="2 6" id="KW-0812">Transmembrane</keyword>
<feature type="region of interest" description="Disordered" evidence="5">
    <location>
        <begin position="121"/>
        <end position="171"/>
    </location>
</feature>
<dbReference type="Pfam" id="PF04142">
    <property type="entry name" value="Nuc_sug_transp"/>
    <property type="match status" value="1"/>
</dbReference>
<organism evidence="7 8">
    <name type="scientific">Prorocentrum cordatum</name>
    <dbReference type="NCBI Taxonomy" id="2364126"/>
    <lineage>
        <taxon>Eukaryota</taxon>
        <taxon>Sar</taxon>
        <taxon>Alveolata</taxon>
        <taxon>Dinophyceae</taxon>
        <taxon>Prorocentrales</taxon>
        <taxon>Prorocentraceae</taxon>
        <taxon>Prorocentrum</taxon>
    </lineage>
</organism>
<protein>
    <recommendedName>
        <fullName evidence="9">Sugar phosphate transporter domain-containing protein</fullName>
    </recommendedName>
</protein>
<evidence type="ECO:0000256" key="2">
    <source>
        <dbReference type="ARBA" id="ARBA00022692"/>
    </source>
</evidence>
<sequence length="171" mass="18049">MVGTFIHAPDVLTSNRFFEGYNVYTFCGILNNTVMGLTIAAILKYFDNIARVFAHAIAMLVTMLLSVMLFGTEPTMQLVLGIAVVTASALQYHLRAGQTDGNESSEASALEGTRLALLEERERRGRPGLQAPGAGQGPDGSRRSVGSSVELGEAAPQQAPPPKDGADVGAL</sequence>
<dbReference type="Proteomes" id="UP001189429">
    <property type="component" value="Unassembled WGS sequence"/>
</dbReference>
<reference evidence="7" key="1">
    <citation type="submission" date="2023-10" db="EMBL/GenBank/DDBJ databases">
        <authorList>
            <person name="Chen Y."/>
            <person name="Shah S."/>
            <person name="Dougan E. K."/>
            <person name="Thang M."/>
            <person name="Chan C."/>
        </authorList>
    </citation>
    <scope>NUCLEOTIDE SEQUENCE [LARGE SCALE GENOMIC DNA]</scope>
</reference>
<evidence type="ECO:0000313" key="7">
    <source>
        <dbReference type="EMBL" id="CAK0888667.1"/>
    </source>
</evidence>
<keyword evidence="4 6" id="KW-0472">Membrane</keyword>
<proteinExistence type="predicted"/>
<comment type="subcellular location">
    <subcellularLocation>
        <location evidence="1">Membrane</location>
        <topology evidence="1">Multi-pass membrane protein</topology>
    </subcellularLocation>
</comment>
<evidence type="ECO:0000256" key="6">
    <source>
        <dbReference type="SAM" id="Phobius"/>
    </source>
</evidence>
<keyword evidence="3 6" id="KW-1133">Transmembrane helix</keyword>
<name>A0ABN9WPQ8_9DINO</name>
<evidence type="ECO:0008006" key="9">
    <source>
        <dbReference type="Google" id="ProtNLM"/>
    </source>
</evidence>
<evidence type="ECO:0000313" key="8">
    <source>
        <dbReference type="Proteomes" id="UP001189429"/>
    </source>
</evidence>
<dbReference type="InterPro" id="IPR007271">
    <property type="entry name" value="Nuc_sug_transpt"/>
</dbReference>
<evidence type="ECO:0000256" key="3">
    <source>
        <dbReference type="ARBA" id="ARBA00022989"/>
    </source>
</evidence>
<evidence type="ECO:0000256" key="5">
    <source>
        <dbReference type="SAM" id="MobiDB-lite"/>
    </source>
</evidence>
<evidence type="ECO:0000256" key="4">
    <source>
        <dbReference type="ARBA" id="ARBA00023136"/>
    </source>
</evidence>
<dbReference type="EMBL" id="CAUYUJ010019112">
    <property type="protein sequence ID" value="CAK0888667.1"/>
    <property type="molecule type" value="Genomic_DNA"/>
</dbReference>
<feature type="transmembrane region" description="Helical" evidence="6">
    <location>
        <begin position="23"/>
        <end position="45"/>
    </location>
</feature>
<comment type="caution">
    <text evidence="7">The sequence shown here is derived from an EMBL/GenBank/DDBJ whole genome shotgun (WGS) entry which is preliminary data.</text>
</comment>
<dbReference type="PANTHER" id="PTHR10231">
    <property type="entry name" value="NUCLEOTIDE-SUGAR TRANSMEMBRANE TRANSPORTER"/>
    <property type="match status" value="1"/>
</dbReference>
<feature type="transmembrane region" description="Helical" evidence="6">
    <location>
        <begin position="52"/>
        <end position="70"/>
    </location>
</feature>
<accession>A0ABN9WPQ8</accession>
<keyword evidence="8" id="KW-1185">Reference proteome</keyword>
<evidence type="ECO:0000256" key="1">
    <source>
        <dbReference type="ARBA" id="ARBA00004141"/>
    </source>
</evidence>
<gene>
    <name evidence="7" type="ORF">PCOR1329_LOCUS69411</name>
</gene>